<comment type="caution">
    <text evidence="1">The sequence shown here is derived from an EMBL/GenBank/DDBJ whole genome shotgun (WGS) entry which is preliminary data.</text>
</comment>
<evidence type="ECO:0000313" key="2">
    <source>
        <dbReference type="Proteomes" id="UP000265631"/>
    </source>
</evidence>
<sequence>MVHRHFTLIHATNNAAHGYGDALDDINGSEKLLGAVLDDLGTFTALRDPPGAISSPPYANWAWQTPLSDDFDLNFNLQLPLTDLSLLIPYNLYGTSHYRKWCLLSNTNLYLPRWYRASTVPASSAAQPSCIYSKLI</sequence>
<gene>
    <name evidence="1" type="ORF">FIE12Z_6484</name>
</gene>
<reference evidence="1 2" key="1">
    <citation type="journal article" date="2018" name="PLoS Pathog.">
        <title>Evolution of structural diversity of trichothecenes, a family of toxins produced by plant pathogenic and entomopathogenic fungi.</title>
        <authorList>
            <person name="Proctor R.H."/>
            <person name="McCormick S.P."/>
            <person name="Kim H.S."/>
            <person name="Cardoza R.E."/>
            <person name="Stanley A.M."/>
            <person name="Lindo L."/>
            <person name="Kelly A."/>
            <person name="Brown D.W."/>
            <person name="Lee T."/>
            <person name="Vaughan M.M."/>
            <person name="Alexander N.J."/>
            <person name="Busman M."/>
            <person name="Gutierrez S."/>
        </authorList>
    </citation>
    <scope>NUCLEOTIDE SEQUENCE [LARGE SCALE GENOMIC DNA]</scope>
    <source>
        <strain evidence="1 2">NRRL 13405</strain>
    </source>
</reference>
<protein>
    <submittedName>
        <fullName evidence="1">Uncharacterized protein</fullName>
    </submittedName>
</protein>
<proteinExistence type="predicted"/>
<name>A0A395MPD1_9HYPO</name>
<evidence type="ECO:0000313" key="1">
    <source>
        <dbReference type="EMBL" id="RFN49263.1"/>
    </source>
</evidence>
<keyword evidence="2" id="KW-1185">Reference proteome</keyword>
<dbReference type="AlphaFoldDB" id="A0A395MPD1"/>
<dbReference type="Proteomes" id="UP000265631">
    <property type="component" value="Unassembled WGS sequence"/>
</dbReference>
<dbReference type="EMBL" id="PXXK01000181">
    <property type="protein sequence ID" value="RFN49263.1"/>
    <property type="molecule type" value="Genomic_DNA"/>
</dbReference>
<organism evidence="1 2">
    <name type="scientific">Fusarium flagelliforme</name>
    <dbReference type="NCBI Taxonomy" id="2675880"/>
    <lineage>
        <taxon>Eukaryota</taxon>
        <taxon>Fungi</taxon>
        <taxon>Dikarya</taxon>
        <taxon>Ascomycota</taxon>
        <taxon>Pezizomycotina</taxon>
        <taxon>Sordariomycetes</taxon>
        <taxon>Hypocreomycetidae</taxon>
        <taxon>Hypocreales</taxon>
        <taxon>Nectriaceae</taxon>
        <taxon>Fusarium</taxon>
        <taxon>Fusarium incarnatum-equiseti species complex</taxon>
    </lineage>
</organism>
<accession>A0A395MPD1</accession>